<dbReference type="PANTHER" id="PTHR14880:SF2">
    <property type="entry name" value="PROLINE AND SERINE-RICH PROTEIN 1"/>
    <property type="match status" value="1"/>
</dbReference>
<feature type="region of interest" description="Disordered" evidence="1">
    <location>
        <begin position="124"/>
        <end position="230"/>
    </location>
</feature>
<evidence type="ECO:0000256" key="1">
    <source>
        <dbReference type="SAM" id="MobiDB-lite"/>
    </source>
</evidence>
<gene>
    <name evidence="3" type="ORF">P5673_022134</name>
</gene>
<accession>A0AAD9Q7H5</accession>
<feature type="domain" description="DUF4476" evidence="2">
    <location>
        <begin position="1"/>
        <end position="67"/>
    </location>
</feature>
<dbReference type="Proteomes" id="UP001249851">
    <property type="component" value="Unassembled WGS sequence"/>
</dbReference>
<reference evidence="3" key="1">
    <citation type="journal article" date="2023" name="G3 (Bethesda)">
        <title>Whole genome assembly and annotation of the endangered Caribbean coral Acropora cervicornis.</title>
        <authorList>
            <person name="Selwyn J.D."/>
            <person name="Vollmer S.V."/>
        </authorList>
    </citation>
    <scope>NUCLEOTIDE SEQUENCE</scope>
    <source>
        <strain evidence="3">K2</strain>
    </source>
</reference>
<comment type="caution">
    <text evidence="3">The sequence shown here is derived from an EMBL/GenBank/DDBJ whole genome shotgun (WGS) entry which is preliminary data.</text>
</comment>
<organism evidence="3 4">
    <name type="scientific">Acropora cervicornis</name>
    <name type="common">Staghorn coral</name>
    <dbReference type="NCBI Taxonomy" id="6130"/>
    <lineage>
        <taxon>Eukaryota</taxon>
        <taxon>Metazoa</taxon>
        <taxon>Cnidaria</taxon>
        <taxon>Anthozoa</taxon>
        <taxon>Hexacorallia</taxon>
        <taxon>Scleractinia</taxon>
        <taxon>Astrocoeniina</taxon>
        <taxon>Acroporidae</taxon>
        <taxon>Acropora</taxon>
    </lineage>
</organism>
<dbReference type="PANTHER" id="PTHR14880">
    <property type="entry name" value="PROLINE AND SERINE-RICH PROTEIN 1"/>
    <property type="match status" value="1"/>
</dbReference>
<proteinExistence type="predicted"/>
<dbReference type="InterPro" id="IPR042616">
    <property type="entry name" value="PROSER1"/>
</dbReference>
<evidence type="ECO:0000313" key="3">
    <source>
        <dbReference type="EMBL" id="KAK2556109.1"/>
    </source>
</evidence>
<feature type="compositionally biased region" description="Pro residues" evidence="1">
    <location>
        <begin position="173"/>
        <end position="186"/>
    </location>
</feature>
<protein>
    <submittedName>
        <fullName evidence="3">Proline and serine-rich protein 1</fullName>
    </submittedName>
</protein>
<evidence type="ECO:0000313" key="4">
    <source>
        <dbReference type="Proteomes" id="UP001249851"/>
    </source>
</evidence>
<keyword evidence="4" id="KW-1185">Reference proteome</keyword>
<sequence>MDEISFDNIKRLVSSQHFEGGKLDALRSSLGCSSGYLSADQVVQLLQQFPFDDGRTKCVEMCAPRLYGITCHQAASILRIFSFDKSKPRALELIACHITDNNLEALDSAFDFQSEKKRAREILVNRARPVGPGPQTGFPPQPGNYPTGPAQSGQYPTPAPYPGIPPYSGRNPYPAPGPYEAPPGTYPFPAHEGGAQYPAGNVPPPDGSPDTQPGTLFSSFKGFPRPGFPF</sequence>
<dbReference type="AlphaFoldDB" id="A0AAD9Q7H5"/>
<dbReference type="Pfam" id="PF14771">
    <property type="entry name" value="DUF4476"/>
    <property type="match status" value="2"/>
</dbReference>
<feature type="compositionally biased region" description="Polar residues" evidence="1">
    <location>
        <begin position="209"/>
        <end position="218"/>
    </location>
</feature>
<dbReference type="InterPro" id="IPR028011">
    <property type="entry name" value="DUF4476"/>
</dbReference>
<dbReference type="EMBL" id="JARQWQ010000058">
    <property type="protein sequence ID" value="KAK2556109.1"/>
    <property type="molecule type" value="Genomic_DNA"/>
</dbReference>
<reference evidence="3" key="2">
    <citation type="journal article" date="2023" name="Science">
        <title>Genomic signatures of disease resistance in endangered staghorn corals.</title>
        <authorList>
            <person name="Vollmer S.V."/>
            <person name="Selwyn J.D."/>
            <person name="Despard B.A."/>
            <person name="Roesel C.L."/>
        </authorList>
    </citation>
    <scope>NUCLEOTIDE SEQUENCE</scope>
    <source>
        <strain evidence="3">K2</strain>
    </source>
</reference>
<feature type="domain" description="DUF4476" evidence="2">
    <location>
        <begin position="69"/>
        <end position="123"/>
    </location>
</feature>
<name>A0AAD9Q7H5_ACRCE</name>
<evidence type="ECO:0000259" key="2">
    <source>
        <dbReference type="Pfam" id="PF14771"/>
    </source>
</evidence>